<reference evidence="4" key="2">
    <citation type="submission" date="2023-06" db="EMBL/GenBank/DDBJ databases">
        <authorList>
            <consortium name="Lawrence Berkeley National Laboratory"/>
            <person name="Haridas S."/>
            <person name="Hensen N."/>
            <person name="Bonometti L."/>
            <person name="Westerberg I."/>
            <person name="Brannstrom I.O."/>
            <person name="Guillou S."/>
            <person name="Cros-Aarteil S."/>
            <person name="Calhoun S."/>
            <person name="Kuo A."/>
            <person name="Mondo S."/>
            <person name="Pangilinan J."/>
            <person name="Riley R."/>
            <person name="Labutti K."/>
            <person name="Andreopoulos B."/>
            <person name="Lipzen A."/>
            <person name="Chen C."/>
            <person name="Yanf M."/>
            <person name="Daum C."/>
            <person name="Ng V."/>
            <person name="Clum A."/>
            <person name="Steindorff A."/>
            <person name="Ohm R."/>
            <person name="Martin F."/>
            <person name="Silar P."/>
            <person name="Natvig D."/>
            <person name="Lalanne C."/>
            <person name="Gautier V."/>
            <person name="Ament-Velasquez S.L."/>
            <person name="Kruys A."/>
            <person name="Hutchinson M.I."/>
            <person name="Powell A.J."/>
            <person name="Barry K."/>
            <person name="Miller A.N."/>
            <person name="Grigoriev I.V."/>
            <person name="Debuchy R."/>
            <person name="Gladieux P."/>
            <person name="Thoren M.H."/>
            <person name="Johannesson H."/>
        </authorList>
    </citation>
    <scope>NUCLEOTIDE SEQUENCE</scope>
    <source>
        <strain evidence="4">CBS 314.62</strain>
    </source>
</reference>
<feature type="compositionally biased region" description="Basic residues" evidence="2">
    <location>
        <begin position="1408"/>
        <end position="1422"/>
    </location>
</feature>
<feature type="domain" description="Nephrocystin 3-like N-terminal" evidence="3">
    <location>
        <begin position="449"/>
        <end position="569"/>
    </location>
</feature>
<organism evidence="4 5">
    <name type="scientific">Podospora appendiculata</name>
    <dbReference type="NCBI Taxonomy" id="314037"/>
    <lineage>
        <taxon>Eukaryota</taxon>
        <taxon>Fungi</taxon>
        <taxon>Dikarya</taxon>
        <taxon>Ascomycota</taxon>
        <taxon>Pezizomycotina</taxon>
        <taxon>Sordariomycetes</taxon>
        <taxon>Sordariomycetidae</taxon>
        <taxon>Sordariales</taxon>
        <taxon>Podosporaceae</taxon>
        <taxon>Podospora</taxon>
    </lineage>
</organism>
<name>A0AAE1C8I3_9PEZI</name>
<evidence type="ECO:0000313" key="5">
    <source>
        <dbReference type="Proteomes" id="UP001270362"/>
    </source>
</evidence>
<dbReference type="Proteomes" id="UP001270362">
    <property type="component" value="Unassembled WGS sequence"/>
</dbReference>
<dbReference type="SUPFAM" id="SSF53474">
    <property type="entry name" value="alpha/beta-Hydrolases"/>
    <property type="match status" value="1"/>
</dbReference>
<evidence type="ECO:0000256" key="2">
    <source>
        <dbReference type="SAM" id="MobiDB-lite"/>
    </source>
</evidence>
<comment type="caution">
    <text evidence="4">The sequence shown here is derived from an EMBL/GenBank/DDBJ whole genome shotgun (WGS) entry which is preliminary data.</text>
</comment>
<gene>
    <name evidence="4" type="ORF">B0T22DRAFT_444952</name>
</gene>
<feature type="region of interest" description="Disordered" evidence="2">
    <location>
        <begin position="1307"/>
        <end position="1326"/>
    </location>
</feature>
<feature type="compositionally biased region" description="Basic and acidic residues" evidence="2">
    <location>
        <begin position="1375"/>
        <end position="1386"/>
    </location>
</feature>
<reference evidence="4" key="1">
    <citation type="journal article" date="2023" name="Mol. Phylogenet. Evol.">
        <title>Genome-scale phylogeny and comparative genomics of the fungal order Sordariales.</title>
        <authorList>
            <person name="Hensen N."/>
            <person name="Bonometti L."/>
            <person name="Westerberg I."/>
            <person name="Brannstrom I.O."/>
            <person name="Guillou S."/>
            <person name="Cros-Aarteil S."/>
            <person name="Calhoun S."/>
            <person name="Haridas S."/>
            <person name="Kuo A."/>
            <person name="Mondo S."/>
            <person name="Pangilinan J."/>
            <person name="Riley R."/>
            <person name="LaButti K."/>
            <person name="Andreopoulos B."/>
            <person name="Lipzen A."/>
            <person name="Chen C."/>
            <person name="Yan M."/>
            <person name="Daum C."/>
            <person name="Ng V."/>
            <person name="Clum A."/>
            <person name="Steindorff A."/>
            <person name="Ohm R.A."/>
            <person name="Martin F."/>
            <person name="Silar P."/>
            <person name="Natvig D.O."/>
            <person name="Lalanne C."/>
            <person name="Gautier V."/>
            <person name="Ament-Velasquez S.L."/>
            <person name="Kruys A."/>
            <person name="Hutchinson M.I."/>
            <person name="Powell A.J."/>
            <person name="Barry K."/>
            <person name="Miller A.N."/>
            <person name="Grigoriev I.V."/>
            <person name="Debuchy R."/>
            <person name="Gladieux P."/>
            <person name="Hiltunen Thoren M."/>
            <person name="Johannesson H."/>
        </authorList>
    </citation>
    <scope>NUCLEOTIDE SEQUENCE</scope>
    <source>
        <strain evidence="4">CBS 314.62</strain>
    </source>
</reference>
<evidence type="ECO:0000259" key="3">
    <source>
        <dbReference type="Pfam" id="PF24883"/>
    </source>
</evidence>
<dbReference type="InterPro" id="IPR029058">
    <property type="entry name" value="AB_hydrolase_fold"/>
</dbReference>
<keyword evidence="5" id="KW-1185">Reference proteome</keyword>
<accession>A0AAE1C8I3</accession>
<protein>
    <recommendedName>
        <fullName evidence="3">Nephrocystin 3-like N-terminal domain-containing protein</fullName>
    </recommendedName>
</protein>
<proteinExistence type="predicted"/>
<feature type="region of interest" description="Disordered" evidence="2">
    <location>
        <begin position="1278"/>
        <end position="1300"/>
    </location>
</feature>
<evidence type="ECO:0000256" key="1">
    <source>
        <dbReference type="ARBA" id="ARBA00022737"/>
    </source>
</evidence>
<dbReference type="InterPro" id="IPR056884">
    <property type="entry name" value="NPHP3-like_N"/>
</dbReference>
<dbReference type="PANTHER" id="PTHR10039:SF5">
    <property type="entry name" value="NACHT DOMAIN-CONTAINING PROTEIN"/>
    <property type="match status" value="1"/>
</dbReference>
<feature type="region of interest" description="Disordered" evidence="2">
    <location>
        <begin position="1357"/>
        <end position="1422"/>
    </location>
</feature>
<dbReference type="Pfam" id="PF24883">
    <property type="entry name" value="NPHP3_N"/>
    <property type="match status" value="1"/>
</dbReference>
<sequence>MCSKHVPIPNSKVYRLRDIPSHLDRQDVARLLSGFLSGDGTPADITIASLAYSCDFWTRSGPQVAKTATLTFSKLPTVVAENPSATQWPLVLGLPRPMILDDNFYGLTPLNHVSSGQHEYDCIIISGLASHPMGSWQPRGKDKSFMRIRDALPDLAPSVRFILYGYDTRLAGSKSFQRVPDLAASLMNTLKSGGWASPNARPLIFFAHSHGGVVLKQTFTMLAGSGPRESSVLARTKGAILFGVPSQGMRVRTRKDALVRDISDESEFLPQLERQVSGISYVRQMKLYWAYETQTTPSLIELNGEYQRAGPETILVSRQLATGGRYQSDPAATIQIDANHSDIAKLFSGHHLIHVITHKLHEVMDSDQRNIGLGGLALSNEFQDSRVSSTPFLLDQMTDPTLDAQFWDVTAHLTKSWSLVLIFYTRQSQTRSGRDERLEQIDDRAGHSFEWVYDRPSIGLSDWLGSGNGLFWISGRPASGKSTMMKFLNNDSRTWRLLKRWQTKEHQIRANFFFHHRGSVAQKSFDGLIRSILSQVMEQAPKPFASIIQLGFQDRYRELTKELGTLQSDLIWLFERSKLDPNLIPPVTIADILACEFPRKLFRQLATSRRNSLMADFSGFGVWDDRNSDRALWDGMEGMALQHQKAILQTNTQKELSNLPISIIPAYLHENIRRPIMLSLAAWRDAVDLRRQLSALGQFLPSDDADAARRAFERVMDHVAQRHEARQAHRLAIETGDWTMPMLHQAFRCLIEQQDFHIDIFLFLDTLDEYDGPPEIVSEFLKDLVKGSKSSPTREFGHCKGFRIHEHTENDIRELCVHTVKADMPGAKVMLHLTGEIVQRARGVFLWARLVLHDLLALAATSVQAGGDAKELRNKLMKKLEGLPLELVDYYQAILEHFAQLREKARGHFVVSDEEARSQIQAVSGGLIEVVETHALEWPDGKPTRVRSYQLQLLHQTMLEFVERPQFRIIVLGPMCHTTDENGHSFLAKYFLYRQRFQVTLQLKRHASQSERTTRVSQSNLFLKSSFLASRWGREPEEDRYGNPHLHLYIKEAYDQDNSVIARAPDSFLTLVLWSFVEGLYGVDEVVAMIKFLVGHGFKVGRALKGLGKFMCWEMFRSSPGMDMIGRACSIDEYEMMAMAVLEGCDDIEASVPDCFRAANASDKMEGAGRPYQRQAKLLHFSTPKLAEYLLSQRGANPNSLDFNGLNPREHLVSPLLTKHEENTRLTLWERYTKLSLLAQHGAVRPQFAQPEGNWRQLMNDFQEHGIDIAAFKHLESNRPRASSPPLVARRRRQSRSEIEAECRPMHYPLGSRASPTGDDTRNTTPLNITEYYHSEQPPRRSLSPVYELEDTQVPIAHATPNPPASMLEPSNETFRLDTMEGDRGTTLDPPKASWKGGPRRWFEGLAGRKHGGTKKKDRGAK</sequence>
<dbReference type="PANTHER" id="PTHR10039">
    <property type="entry name" value="AMELOGENIN"/>
    <property type="match status" value="1"/>
</dbReference>
<evidence type="ECO:0000313" key="4">
    <source>
        <dbReference type="EMBL" id="KAK3682785.1"/>
    </source>
</evidence>
<keyword evidence="1" id="KW-0677">Repeat</keyword>
<dbReference type="EMBL" id="JAULSO010000005">
    <property type="protein sequence ID" value="KAK3682785.1"/>
    <property type="molecule type" value="Genomic_DNA"/>
</dbReference>